<dbReference type="InterPro" id="IPR004017">
    <property type="entry name" value="Cys_rich_dom"/>
</dbReference>
<name>A0ABY6HV07_9ARCH</name>
<reference evidence="3" key="1">
    <citation type="submission" date="2022-09" db="EMBL/GenBank/DDBJ databases">
        <title>Actin cytoskeleton and complex cell architecture in an #Asgard archaeon.</title>
        <authorList>
            <person name="Ponce Toledo R.I."/>
            <person name="Schleper C."/>
            <person name="Rodrigues Oliveira T."/>
            <person name="Wollweber F."/>
            <person name="Xu J."/>
            <person name="Rittmann S."/>
            <person name="Klingl A."/>
            <person name="Pilhofer M."/>
        </authorList>
    </citation>
    <scope>NUCLEOTIDE SEQUENCE</scope>
    <source>
        <strain evidence="3">B-35</strain>
    </source>
</reference>
<dbReference type="EMBL" id="CP104013">
    <property type="protein sequence ID" value="UYP47240.1"/>
    <property type="molecule type" value="Genomic_DNA"/>
</dbReference>
<organism evidence="3 4">
    <name type="scientific">Candidatus Lokiarchaeum ossiferum</name>
    <dbReference type="NCBI Taxonomy" id="2951803"/>
    <lineage>
        <taxon>Archaea</taxon>
        <taxon>Promethearchaeati</taxon>
        <taxon>Promethearchaeota</taxon>
        <taxon>Promethearchaeia</taxon>
        <taxon>Promethearchaeales</taxon>
        <taxon>Promethearchaeaceae</taxon>
        <taxon>Candidatus Lokiarchaeum</taxon>
    </lineage>
</organism>
<dbReference type="InterPro" id="IPR051278">
    <property type="entry name" value="HdrB/HdrD_reductase"/>
</dbReference>
<evidence type="ECO:0000313" key="4">
    <source>
        <dbReference type="Proteomes" id="UP001208689"/>
    </source>
</evidence>
<dbReference type="Gene3D" id="1.20.1050.140">
    <property type="match status" value="1"/>
</dbReference>
<proteinExistence type="predicted"/>
<sequence length="297" mass="33326">MTTETHDYEFFPGCTIQNRIPFIEKSARLVFDKLGVTLNDNKEFGCCPDPVGVQSTDHQTWLTLGARNLSLAEKNGRPIISMCNGCTETLKAVNYELNHHSHEKSLVQERLEKVGKTYTGIAQVKHFVEVLHDEIGLEAIKSAVEKPLTGFKVAIHVGCHYARPSEMMQIDDPMKPFFAKEILEQLGAEIIEYDEENMCCSSGVARNNEDAANGMMKRKYSSILEAGANIIMVNCPSCFQQLEAGQRSMKKTFGMEVKIPVLYITELMALAFGMPIKDLGLKFHQNKPMKLLKELGF</sequence>
<dbReference type="Gene3D" id="3.40.50.11810">
    <property type="match status" value="1"/>
</dbReference>
<feature type="domain" description="Cysteine-rich" evidence="2">
    <location>
        <begin position="9"/>
        <end position="91"/>
    </location>
</feature>
<gene>
    <name evidence="3" type="ORF">NEF87_003525</name>
</gene>
<evidence type="ECO:0000313" key="3">
    <source>
        <dbReference type="EMBL" id="UYP47240.1"/>
    </source>
</evidence>
<dbReference type="PANTHER" id="PTHR42947">
    <property type="entry name" value="COB--COM HETERODISULFIDE REDUCTASE SUBUNIT B 1"/>
    <property type="match status" value="1"/>
</dbReference>
<evidence type="ECO:0000259" key="2">
    <source>
        <dbReference type="Pfam" id="PF02754"/>
    </source>
</evidence>
<dbReference type="Proteomes" id="UP001208689">
    <property type="component" value="Chromosome"/>
</dbReference>
<evidence type="ECO:0000256" key="1">
    <source>
        <dbReference type="ARBA" id="ARBA00023002"/>
    </source>
</evidence>
<keyword evidence="1 3" id="KW-0560">Oxidoreductase</keyword>
<dbReference type="Pfam" id="PF02754">
    <property type="entry name" value="CCG"/>
    <property type="match status" value="2"/>
</dbReference>
<protein>
    <submittedName>
        <fullName evidence="3">H(2):CoB-CoM heterodisulfide,ferredoxin reductase subunit B</fullName>
        <ecNumber evidence="3">1.8.98.5</ecNumber>
    </submittedName>
</protein>
<accession>A0ABY6HV07</accession>
<dbReference type="GO" id="GO:0016491">
    <property type="term" value="F:oxidoreductase activity"/>
    <property type="evidence" value="ECO:0007669"/>
    <property type="project" value="UniProtKB-KW"/>
</dbReference>
<keyword evidence="4" id="KW-1185">Reference proteome</keyword>
<dbReference type="PANTHER" id="PTHR42947:SF1">
    <property type="entry name" value="COB--COM HETERODISULFIDE REDUCTASE SUBUNIT B 1"/>
    <property type="match status" value="1"/>
</dbReference>
<dbReference type="EC" id="1.8.98.5" evidence="3"/>
<feature type="domain" description="Cysteine-rich" evidence="2">
    <location>
        <begin position="153"/>
        <end position="242"/>
    </location>
</feature>